<dbReference type="InterPro" id="IPR007049">
    <property type="entry name" value="Carb-sel_porin_OprB"/>
</dbReference>
<evidence type="ECO:0000256" key="2">
    <source>
        <dbReference type="RuleBase" id="RU363072"/>
    </source>
</evidence>
<accession>A0ABR8ITU5</accession>
<feature type="domain" description="SLH" evidence="4">
    <location>
        <begin position="41"/>
        <end position="105"/>
    </location>
</feature>
<proteinExistence type="inferred from homology"/>
<dbReference type="PANTHER" id="PTHR43308:SF1">
    <property type="entry name" value="OUTER MEMBRANE PROTEIN ALPHA"/>
    <property type="match status" value="1"/>
</dbReference>
<name>A0ABR8ITU5_APHFL</name>
<dbReference type="InterPro" id="IPR047684">
    <property type="entry name" value="Por_som-like"/>
</dbReference>
<gene>
    <name evidence="5" type="ORF">H6G43_16470</name>
</gene>
<evidence type="ECO:0000256" key="3">
    <source>
        <dbReference type="SAM" id="Coils"/>
    </source>
</evidence>
<dbReference type="Gene3D" id="2.40.160.180">
    <property type="entry name" value="Carbohydrate-selective porin OprB"/>
    <property type="match status" value="1"/>
</dbReference>
<sequence>MIRLVKRILIAFVVNLTYALFCHSIANAENVDLSEIEQVTSVSQFKDIEPTDWAFQALQSLVERYACIAGYPNETFRGNRALSRYEFAAGLNTCLDRINELIATGISNTITKEDLIKLQKLREEFAAELTTLQGKVDTLEAKTTELEVNQFSTTTKLFGQAIIGIQGRSKNSADLSPKDSIKETRDNGTKINVISNLQLTLLTQFKNRSFFLTGIQVGNGNTASFNAPRLTNDTRLVYEGNTNNNLVLTDLNYRFLVGDKVAVIVGPAGVNPINTFRGANRIESAGKGPISAFAQRNPILAIGNGTGGLGFDWQMNKHISLQAVYTASKPADSSQNAGLFNGGNTAGLQLNFAPTNNIDLALNYINSYSTTGFLGTGVGDDLLAYTLTSNSPITTDAFGATASFQIHQNLRIGAWGGFTNSRIPGQSGSVETNNWIAFLNFPDLLKTGNLGGIYVGQPPKIVRSDLPIGNNLPGILKDSIGSAGGQPGTTTHVEAFYRYRISDNIDITPGVIFIFEPRHSPNSDMITIGVFRTTFSF</sequence>
<dbReference type="Proteomes" id="UP000660270">
    <property type="component" value="Unassembled WGS sequence"/>
</dbReference>
<protein>
    <submittedName>
        <fullName evidence="5">Carbohydrate porin</fullName>
    </submittedName>
</protein>
<dbReference type="PANTHER" id="PTHR43308">
    <property type="entry name" value="OUTER MEMBRANE PROTEIN ALPHA-RELATED"/>
    <property type="match status" value="1"/>
</dbReference>
<evidence type="ECO:0000313" key="5">
    <source>
        <dbReference type="EMBL" id="MBD2686777.1"/>
    </source>
</evidence>
<dbReference type="PROSITE" id="PS51272">
    <property type="entry name" value="SLH"/>
    <property type="match status" value="1"/>
</dbReference>
<keyword evidence="3" id="KW-0175">Coiled coil</keyword>
<dbReference type="NCBIfam" id="NF033921">
    <property type="entry name" value="por_somb"/>
    <property type="match status" value="1"/>
</dbReference>
<evidence type="ECO:0000313" key="6">
    <source>
        <dbReference type="Proteomes" id="UP000660270"/>
    </source>
</evidence>
<dbReference type="Pfam" id="PF04966">
    <property type="entry name" value="OprB"/>
    <property type="match status" value="1"/>
</dbReference>
<reference evidence="5 6" key="1">
    <citation type="journal article" date="2020" name="ISME J.">
        <title>Comparative genomics reveals insights into cyanobacterial evolution and habitat adaptation.</title>
        <authorList>
            <person name="Chen M.Y."/>
            <person name="Teng W.K."/>
            <person name="Zhao L."/>
            <person name="Hu C.X."/>
            <person name="Zhou Y.K."/>
            <person name="Han B.P."/>
            <person name="Song L.R."/>
            <person name="Shu W.S."/>
        </authorList>
    </citation>
    <scope>NUCLEOTIDE SEQUENCE [LARGE SCALE GENOMIC DNA]</scope>
    <source>
        <strain evidence="5 6">FACHB-1249</strain>
    </source>
</reference>
<dbReference type="InterPro" id="IPR051465">
    <property type="entry name" value="Cell_Envelope_Struct_Comp"/>
</dbReference>
<evidence type="ECO:0000256" key="1">
    <source>
        <dbReference type="ARBA" id="ARBA00008769"/>
    </source>
</evidence>
<dbReference type="Pfam" id="PF00395">
    <property type="entry name" value="SLH"/>
    <property type="match status" value="1"/>
</dbReference>
<evidence type="ECO:0000259" key="4">
    <source>
        <dbReference type="PROSITE" id="PS51272"/>
    </source>
</evidence>
<comment type="caution">
    <text evidence="5">The sequence shown here is derived from an EMBL/GenBank/DDBJ whole genome shotgun (WGS) entry which is preliminary data.</text>
</comment>
<dbReference type="InterPro" id="IPR001119">
    <property type="entry name" value="SLH_dom"/>
</dbReference>
<comment type="similarity">
    <text evidence="1 2">Belongs to the OprB family.</text>
</comment>
<organism evidence="5 6">
    <name type="scientific">Aphanizomenon flos-aquae FACHB-1249</name>
    <dbReference type="NCBI Taxonomy" id="2692889"/>
    <lineage>
        <taxon>Bacteria</taxon>
        <taxon>Bacillati</taxon>
        <taxon>Cyanobacteriota</taxon>
        <taxon>Cyanophyceae</taxon>
        <taxon>Nostocales</taxon>
        <taxon>Aphanizomenonaceae</taxon>
        <taxon>Aphanizomenon</taxon>
    </lineage>
</organism>
<feature type="coiled-coil region" evidence="3">
    <location>
        <begin position="122"/>
        <end position="149"/>
    </location>
</feature>
<dbReference type="RefSeq" id="WP_190588876.1">
    <property type="nucleotide sequence ID" value="NZ_JACJTM010000042.1"/>
</dbReference>
<keyword evidence="6" id="KW-1185">Reference proteome</keyword>
<dbReference type="EMBL" id="JACJTM010000042">
    <property type="protein sequence ID" value="MBD2686777.1"/>
    <property type="molecule type" value="Genomic_DNA"/>
</dbReference>
<dbReference type="InterPro" id="IPR038673">
    <property type="entry name" value="OprB_sf"/>
</dbReference>